<protein>
    <submittedName>
        <fullName evidence="2">Uncharacterized protein</fullName>
    </submittedName>
</protein>
<proteinExistence type="predicted"/>
<evidence type="ECO:0000256" key="1">
    <source>
        <dbReference type="SAM" id="MobiDB-lite"/>
    </source>
</evidence>
<gene>
    <name evidence="2" type="ORF">PCANC_06833</name>
</gene>
<feature type="compositionally biased region" description="Polar residues" evidence="1">
    <location>
        <begin position="69"/>
        <end position="101"/>
    </location>
</feature>
<dbReference type="EMBL" id="PGCJ01000053">
    <property type="protein sequence ID" value="PLW53987.1"/>
    <property type="molecule type" value="Genomic_DNA"/>
</dbReference>
<sequence length="233" mass="24982">MARNPAHPALVQIQPLQLPHISQSPHNKHTLSPSSSHHNGKASSPSSSRPDPAHPAPSYQPMIQPIQLPHSSQLSAHSAPQKTHTLSPSSSCHNGKASSPARSHHNGKAPPSASGSRNSRALATIQPPSSVNYAAQSALEAIHITQLWRASSSPSSGKYTDHPAPPVISWQPTQLLKSQIRSFHPAPVTMGSIQPFQLQATSSRPSSSFSPLMEDNRKPTHRLKTQNPQAIQL</sequence>
<keyword evidence="3" id="KW-1185">Reference proteome</keyword>
<feature type="compositionally biased region" description="Low complexity" evidence="1">
    <location>
        <begin position="202"/>
        <end position="211"/>
    </location>
</feature>
<evidence type="ECO:0000313" key="2">
    <source>
        <dbReference type="EMBL" id="PLW53987.1"/>
    </source>
</evidence>
<organism evidence="2 3">
    <name type="scientific">Puccinia coronata f. sp. avenae</name>
    <dbReference type="NCBI Taxonomy" id="200324"/>
    <lineage>
        <taxon>Eukaryota</taxon>
        <taxon>Fungi</taxon>
        <taxon>Dikarya</taxon>
        <taxon>Basidiomycota</taxon>
        <taxon>Pucciniomycotina</taxon>
        <taxon>Pucciniomycetes</taxon>
        <taxon>Pucciniales</taxon>
        <taxon>Pucciniaceae</taxon>
        <taxon>Puccinia</taxon>
    </lineage>
</organism>
<feature type="region of interest" description="Disordered" evidence="1">
    <location>
        <begin position="1"/>
        <end position="119"/>
    </location>
</feature>
<evidence type="ECO:0000313" key="3">
    <source>
        <dbReference type="Proteomes" id="UP000235388"/>
    </source>
</evidence>
<comment type="caution">
    <text evidence="2">The sequence shown here is derived from an EMBL/GenBank/DDBJ whole genome shotgun (WGS) entry which is preliminary data.</text>
</comment>
<feature type="region of interest" description="Disordered" evidence="1">
    <location>
        <begin position="194"/>
        <end position="233"/>
    </location>
</feature>
<dbReference type="AlphaFoldDB" id="A0A2N5VVF9"/>
<feature type="compositionally biased region" description="Polar residues" evidence="1">
    <location>
        <begin position="20"/>
        <end position="37"/>
    </location>
</feature>
<reference evidence="2 3" key="1">
    <citation type="submission" date="2017-11" db="EMBL/GenBank/DDBJ databases">
        <title>De novo assembly and phasing of dikaryotic genomes from two isolates of Puccinia coronata f. sp. avenae, the causal agent of oat crown rust.</title>
        <authorList>
            <person name="Miller M.E."/>
            <person name="Zhang Y."/>
            <person name="Omidvar V."/>
            <person name="Sperschneider J."/>
            <person name="Schwessinger B."/>
            <person name="Raley C."/>
            <person name="Palmer J.M."/>
            <person name="Garnica D."/>
            <person name="Upadhyaya N."/>
            <person name="Rathjen J."/>
            <person name="Taylor J.M."/>
            <person name="Park R.F."/>
            <person name="Dodds P.N."/>
            <person name="Hirsch C.D."/>
            <person name="Kianian S.F."/>
            <person name="Figueroa M."/>
        </authorList>
    </citation>
    <scope>NUCLEOTIDE SEQUENCE [LARGE SCALE GENOMIC DNA]</scope>
    <source>
        <strain evidence="2">12NC29</strain>
    </source>
</reference>
<dbReference type="Proteomes" id="UP000235388">
    <property type="component" value="Unassembled WGS sequence"/>
</dbReference>
<name>A0A2N5VVF9_9BASI</name>
<accession>A0A2N5VVF9</accession>